<organism evidence="2 3">
    <name type="scientific">Bugula neritina</name>
    <name type="common">Brown bryozoan</name>
    <name type="synonym">Sertularia neritina</name>
    <dbReference type="NCBI Taxonomy" id="10212"/>
    <lineage>
        <taxon>Eukaryota</taxon>
        <taxon>Metazoa</taxon>
        <taxon>Spiralia</taxon>
        <taxon>Lophotrochozoa</taxon>
        <taxon>Bryozoa</taxon>
        <taxon>Gymnolaemata</taxon>
        <taxon>Cheilostomatida</taxon>
        <taxon>Flustrina</taxon>
        <taxon>Buguloidea</taxon>
        <taxon>Bugulidae</taxon>
        <taxon>Bugula</taxon>
    </lineage>
</organism>
<gene>
    <name evidence="2" type="ORF">EB796_005462</name>
</gene>
<reference evidence="2" key="1">
    <citation type="submission" date="2020-06" db="EMBL/GenBank/DDBJ databases">
        <title>Draft genome of Bugula neritina, a colonial animal packing powerful symbionts and potential medicines.</title>
        <authorList>
            <person name="Rayko M."/>
        </authorList>
    </citation>
    <scope>NUCLEOTIDE SEQUENCE [LARGE SCALE GENOMIC DNA]</scope>
    <source>
        <strain evidence="2">Kwan_BN1</strain>
    </source>
</reference>
<protein>
    <submittedName>
        <fullName evidence="2">Uncharacterized protein</fullName>
    </submittedName>
</protein>
<proteinExistence type="predicted"/>
<accession>A0A7J7KEF5</accession>
<comment type="caution">
    <text evidence="2">The sequence shown here is derived from an EMBL/GenBank/DDBJ whole genome shotgun (WGS) entry which is preliminary data.</text>
</comment>
<dbReference type="AlphaFoldDB" id="A0A7J7KEF5"/>
<feature type="transmembrane region" description="Helical" evidence="1">
    <location>
        <begin position="54"/>
        <end position="78"/>
    </location>
</feature>
<keyword evidence="1" id="KW-1133">Transmembrane helix</keyword>
<name>A0A7J7KEF5_BUGNE</name>
<evidence type="ECO:0000256" key="1">
    <source>
        <dbReference type="SAM" id="Phobius"/>
    </source>
</evidence>
<dbReference type="EMBL" id="VXIV02000760">
    <property type="protein sequence ID" value="KAF6036221.1"/>
    <property type="molecule type" value="Genomic_DNA"/>
</dbReference>
<evidence type="ECO:0000313" key="2">
    <source>
        <dbReference type="EMBL" id="KAF6036221.1"/>
    </source>
</evidence>
<sequence length="112" mass="12761">MLMSDDDYTLDQQDLLLMMADKLIKTGAHAIAPLRCDYGKCARSKGEPQLPSQLIIVFVLLLSLLILYFWLLLVNLVFPEPQINLSIFIEMLKCFTDKLECILRNNTKEGGI</sequence>
<evidence type="ECO:0000313" key="3">
    <source>
        <dbReference type="Proteomes" id="UP000593567"/>
    </source>
</evidence>
<keyword evidence="1" id="KW-0472">Membrane</keyword>
<dbReference type="Proteomes" id="UP000593567">
    <property type="component" value="Unassembled WGS sequence"/>
</dbReference>
<keyword evidence="3" id="KW-1185">Reference proteome</keyword>
<keyword evidence="1" id="KW-0812">Transmembrane</keyword>